<reference evidence="1" key="1">
    <citation type="submission" date="2019-02" db="EMBL/GenBank/DDBJ databases">
        <authorList>
            <person name="Gruber-Vodicka R. H."/>
            <person name="Seah K. B. B."/>
        </authorList>
    </citation>
    <scope>NUCLEOTIDE SEQUENCE</scope>
    <source>
        <strain evidence="1">BECK_BZ126</strain>
    </source>
</reference>
<protein>
    <submittedName>
        <fullName evidence="1">Uncharacterized protein</fullName>
    </submittedName>
</protein>
<evidence type="ECO:0000313" key="1">
    <source>
        <dbReference type="EMBL" id="VFK59890.1"/>
    </source>
</evidence>
<dbReference type="EMBL" id="CAADFW010000038">
    <property type="protein sequence ID" value="VFK59890.1"/>
    <property type="molecule type" value="Genomic_DNA"/>
</dbReference>
<gene>
    <name evidence="1" type="ORF">BECKTC1821F_GA0114240_103822</name>
</gene>
<sequence>MKPDYDVRLKTNGAGRLMVRVTGKIEPRLQHEEWRLPIRDHP</sequence>
<name>A0A451A1I2_9GAMM</name>
<accession>A0A451A1I2</accession>
<dbReference type="AlphaFoldDB" id="A0A451A1I2"/>
<proteinExistence type="predicted"/>
<organism evidence="1">
    <name type="scientific">Candidatus Kentrum sp. TC</name>
    <dbReference type="NCBI Taxonomy" id="2126339"/>
    <lineage>
        <taxon>Bacteria</taxon>
        <taxon>Pseudomonadati</taxon>
        <taxon>Pseudomonadota</taxon>
        <taxon>Gammaproteobacteria</taxon>
        <taxon>Candidatus Kentrum</taxon>
    </lineage>
</organism>